<protein>
    <submittedName>
        <fullName evidence="2">Uncharacterized protein</fullName>
    </submittedName>
</protein>
<gene>
    <name evidence="2" type="ORF">RHS01_09231</name>
</gene>
<name>A0A8H7I985_9AGAM</name>
<evidence type="ECO:0000313" key="2">
    <source>
        <dbReference type="EMBL" id="KAF8750475.1"/>
    </source>
</evidence>
<feature type="compositionally biased region" description="Low complexity" evidence="1">
    <location>
        <begin position="91"/>
        <end position="108"/>
    </location>
</feature>
<dbReference type="Proteomes" id="UP000614334">
    <property type="component" value="Unassembled WGS sequence"/>
</dbReference>
<reference evidence="2" key="1">
    <citation type="submission" date="2020-09" db="EMBL/GenBank/DDBJ databases">
        <title>Comparative genome analyses of four rice-infecting Rhizoctonia solani isolates reveal extensive enrichment of homogalacturonan modification genes.</title>
        <authorList>
            <person name="Lee D.-Y."/>
            <person name="Jeon J."/>
            <person name="Kim K.-T."/>
            <person name="Cheong K."/>
            <person name="Song H."/>
            <person name="Choi G."/>
            <person name="Ko J."/>
            <person name="Opiyo S.O."/>
            <person name="Zuo S."/>
            <person name="Madhav S."/>
            <person name="Lee Y.-H."/>
            <person name="Wang G.-L."/>
        </authorList>
    </citation>
    <scope>NUCLEOTIDE SEQUENCE</scope>
    <source>
        <strain evidence="2">AG1-IA B2</strain>
    </source>
</reference>
<accession>A0A8H7I985</accession>
<evidence type="ECO:0000256" key="1">
    <source>
        <dbReference type="SAM" id="MobiDB-lite"/>
    </source>
</evidence>
<dbReference type="AlphaFoldDB" id="A0A8H7I985"/>
<sequence length="168" mass="17414">MLGAMELNILRSICIPNGLIEGFTDSPPPTKRSLKLLANSSPSSPQTALATTPDASDLAAAVASTNLSLGVLRARTLKPGNVLPLRLIQLAPSSMPSPSPRSAEPRSSVQQEPLLKSSPTTKRASGPRFDSKAVKYGTLCSDASLPLARSAIPTGNTATWARQDAVGG</sequence>
<comment type="caution">
    <text evidence="2">The sequence shown here is derived from an EMBL/GenBank/DDBJ whole genome shotgun (WGS) entry which is preliminary data.</text>
</comment>
<dbReference type="EMBL" id="JACYCF010000020">
    <property type="protein sequence ID" value="KAF8750475.1"/>
    <property type="molecule type" value="Genomic_DNA"/>
</dbReference>
<organism evidence="2 3">
    <name type="scientific">Rhizoctonia solani</name>
    <dbReference type="NCBI Taxonomy" id="456999"/>
    <lineage>
        <taxon>Eukaryota</taxon>
        <taxon>Fungi</taxon>
        <taxon>Dikarya</taxon>
        <taxon>Basidiomycota</taxon>
        <taxon>Agaricomycotina</taxon>
        <taxon>Agaricomycetes</taxon>
        <taxon>Cantharellales</taxon>
        <taxon>Ceratobasidiaceae</taxon>
        <taxon>Rhizoctonia</taxon>
    </lineage>
</organism>
<proteinExistence type="predicted"/>
<feature type="region of interest" description="Disordered" evidence="1">
    <location>
        <begin position="91"/>
        <end position="131"/>
    </location>
</feature>
<feature type="region of interest" description="Disordered" evidence="1">
    <location>
        <begin position="147"/>
        <end position="168"/>
    </location>
</feature>
<evidence type="ECO:0000313" key="3">
    <source>
        <dbReference type="Proteomes" id="UP000614334"/>
    </source>
</evidence>